<organism evidence="1 2">
    <name type="scientific">Zootermopsis nevadensis</name>
    <name type="common">Dampwood termite</name>
    <dbReference type="NCBI Taxonomy" id="136037"/>
    <lineage>
        <taxon>Eukaryota</taxon>
        <taxon>Metazoa</taxon>
        <taxon>Ecdysozoa</taxon>
        <taxon>Arthropoda</taxon>
        <taxon>Hexapoda</taxon>
        <taxon>Insecta</taxon>
        <taxon>Pterygota</taxon>
        <taxon>Neoptera</taxon>
        <taxon>Polyneoptera</taxon>
        <taxon>Dictyoptera</taxon>
        <taxon>Blattodea</taxon>
        <taxon>Blattoidea</taxon>
        <taxon>Termitoidae</taxon>
        <taxon>Termopsidae</taxon>
        <taxon>Zootermopsis</taxon>
    </lineage>
</organism>
<accession>A0A067R0F0</accession>
<dbReference type="Proteomes" id="UP000027135">
    <property type="component" value="Unassembled WGS sequence"/>
</dbReference>
<keyword evidence="2" id="KW-1185">Reference proteome</keyword>
<gene>
    <name evidence="1" type="ORF">L798_09622</name>
</gene>
<evidence type="ECO:0000313" key="2">
    <source>
        <dbReference type="Proteomes" id="UP000027135"/>
    </source>
</evidence>
<dbReference type="EMBL" id="KK852804">
    <property type="protein sequence ID" value="KDR16206.1"/>
    <property type="molecule type" value="Genomic_DNA"/>
</dbReference>
<dbReference type="AlphaFoldDB" id="A0A067R0F0"/>
<dbReference type="InParanoid" id="A0A067R0F0"/>
<evidence type="ECO:0000313" key="1">
    <source>
        <dbReference type="EMBL" id="KDR16206.1"/>
    </source>
</evidence>
<proteinExistence type="predicted"/>
<name>A0A067R0F0_ZOONE</name>
<sequence length="65" mass="7205">MACTLVGEVSMLQLRRLPALKALYEENSLLDGGKFLIRSSLFLSKVLVGVSSPELLYYQLTLEVS</sequence>
<reference evidence="1 2" key="1">
    <citation type="journal article" date="2014" name="Nat. Commun.">
        <title>Molecular traces of alternative social organization in a termite genome.</title>
        <authorList>
            <person name="Terrapon N."/>
            <person name="Li C."/>
            <person name="Robertson H.M."/>
            <person name="Ji L."/>
            <person name="Meng X."/>
            <person name="Booth W."/>
            <person name="Chen Z."/>
            <person name="Childers C.P."/>
            <person name="Glastad K.M."/>
            <person name="Gokhale K."/>
            <person name="Gowin J."/>
            <person name="Gronenberg W."/>
            <person name="Hermansen R.A."/>
            <person name="Hu H."/>
            <person name="Hunt B.G."/>
            <person name="Huylmans A.K."/>
            <person name="Khalil S.M."/>
            <person name="Mitchell R.D."/>
            <person name="Munoz-Torres M.C."/>
            <person name="Mustard J.A."/>
            <person name="Pan H."/>
            <person name="Reese J.T."/>
            <person name="Scharf M.E."/>
            <person name="Sun F."/>
            <person name="Vogel H."/>
            <person name="Xiao J."/>
            <person name="Yang W."/>
            <person name="Yang Z."/>
            <person name="Yang Z."/>
            <person name="Zhou J."/>
            <person name="Zhu J."/>
            <person name="Brent C.S."/>
            <person name="Elsik C.G."/>
            <person name="Goodisman M.A."/>
            <person name="Liberles D.A."/>
            <person name="Roe R.M."/>
            <person name="Vargo E.L."/>
            <person name="Vilcinskas A."/>
            <person name="Wang J."/>
            <person name="Bornberg-Bauer E."/>
            <person name="Korb J."/>
            <person name="Zhang G."/>
            <person name="Liebig J."/>
        </authorList>
    </citation>
    <scope>NUCLEOTIDE SEQUENCE [LARGE SCALE GENOMIC DNA]</scope>
    <source>
        <tissue evidence="1">Whole organism</tissue>
    </source>
</reference>
<protein>
    <submittedName>
        <fullName evidence="1">Uncharacterized protein</fullName>
    </submittedName>
</protein>